<dbReference type="EMBL" id="JASPKY010000040">
    <property type="protein sequence ID" value="KAK9746374.1"/>
    <property type="molecule type" value="Genomic_DNA"/>
</dbReference>
<protein>
    <submittedName>
        <fullName evidence="3">Uncharacterized protein</fullName>
    </submittedName>
</protein>
<reference evidence="3 4" key="1">
    <citation type="journal article" date="2024" name="BMC Genomics">
        <title>De novo assembly and annotation of Popillia japonica's genome with initial clues to its potential as an invasive pest.</title>
        <authorList>
            <person name="Cucini C."/>
            <person name="Boschi S."/>
            <person name="Funari R."/>
            <person name="Cardaioli E."/>
            <person name="Iannotti N."/>
            <person name="Marturano G."/>
            <person name="Paoli F."/>
            <person name="Bruttini M."/>
            <person name="Carapelli A."/>
            <person name="Frati F."/>
            <person name="Nardi F."/>
        </authorList>
    </citation>
    <scope>NUCLEOTIDE SEQUENCE [LARGE SCALE GENOMIC DNA]</scope>
    <source>
        <strain evidence="3">DMR45628</strain>
    </source>
</reference>
<dbReference type="AlphaFoldDB" id="A0AAW1MK19"/>
<evidence type="ECO:0000256" key="2">
    <source>
        <dbReference type="SAM" id="SignalP"/>
    </source>
</evidence>
<dbReference type="Proteomes" id="UP001458880">
    <property type="component" value="Unassembled WGS sequence"/>
</dbReference>
<feature type="region of interest" description="Disordered" evidence="1">
    <location>
        <begin position="73"/>
        <end position="103"/>
    </location>
</feature>
<feature type="chain" id="PRO_5043754984" evidence="2">
    <location>
        <begin position="18"/>
        <end position="114"/>
    </location>
</feature>
<accession>A0AAW1MK19</accession>
<name>A0AAW1MK19_POPJA</name>
<feature type="compositionally biased region" description="Gly residues" evidence="1">
    <location>
        <begin position="73"/>
        <end position="91"/>
    </location>
</feature>
<organism evidence="3 4">
    <name type="scientific">Popillia japonica</name>
    <name type="common">Japanese beetle</name>
    <dbReference type="NCBI Taxonomy" id="7064"/>
    <lineage>
        <taxon>Eukaryota</taxon>
        <taxon>Metazoa</taxon>
        <taxon>Ecdysozoa</taxon>
        <taxon>Arthropoda</taxon>
        <taxon>Hexapoda</taxon>
        <taxon>Insecta</taxon>
        <taxon>Pterygota</taxon>
        <taxon>Neoptera</taxon>
        <taxon>Endopterygota</taxon>
        <taxon>Coleoptera</taxon>
        <taxon>Polyphaga</taxon>
        <taxon>Scarabaeiformia</taxon>
        <taxon>Scarabaeidae</taxon>
        <taxon>Rutelinae</taxon>
        <taxon>Popillia</taxon>
    </lineage>
</organism>
<proteinExistence type="predicted"/>
<evidence type="ECO:0000313" key="3">
    <source>
        <dbReference type="EMBL" id="KAK9746374.1"/>
    </source>
</evidence>
<gene>
    <name evidence="3" type="ORF">QE152_g6177</name>
</gene>
<keyword evidence="2" id="KW-0732">Signal</keyword>
<evidence type="ECO:0000256" key="1">
    <source>
        <dbReference type="SAM" id="MobiDB-lite"/>
    </source>
</evidence>
<evidence type="ECO:0000313" key="4">
    <source>
        <dbReference type="Proteomes" id="UP001458880"/>
    </source>
</evidence>
<feature type="signal peptide" evidence="2">
    <location>
        <begin position="1"/>
        <end position="17"/>
    </location>
</feature>
<keyword evidence="4" id="KW-1185">Reference proteome</keyword>
<sequence>MFRKLLLLLLAVIAANCTRVDNQGGVSRDRVGLGGYLNRIGIRGDGGDLGGGEGRIQGWHGYLDRINNRGWGGGNENNGGGGSGGDGAGEGGENRGEGRGWNLGGLEGKLFFLL</sequence>
<comment type="caution">
    <text evidence="3">The sequence shown here is derived from an EMBL/GenBank/DDBJ whole genome shotgun (WGS) entry which is preliminary data.</text>
</comment>